<keyword evidence="3" id="KW-1185">Reference proteome</keyword>
<dbReference type="EMBL" id="SRLO01001298">
    <property type="protein sequence ID" value="TNN39221.1"/>
    <property type="molecule type" value="Genomic_DNA"/>
</dbReference>
<accession>A0A4Z2FE11</accession>
<organism evidence="2 3">
    <name type="scientific">Liparis tanakae</name>
    <name type="common">Tanaka's snailfish</name>
    <dbReference type="NCBI Taxonomy" id="230148"/>
    <lineage>
        <taxon>Eukaryota</taxon>
        <taxon>Metazoa</taxon>
        <taxon>Chordata</taxon>
        <taxon>Craniata</taxon>
        <taxon>Vertebrata</taxon>
        <taxon>Euteleostomi</taxon>
        <taxon>Actinopterygii</taxon>
        <taxon>Neopterygii</taxon>
        <taxon>Teleostei</taxon>
        <taxon>Neoteleostei</taxon>
        <taxon>Acanthomorphata</taxon>
        <taxon>Eupercaria</taxon>
        <taxon>Perciformes</taxon>
        <taxon>Cottioidei</taxon>
        <taxon>Cottales</taxon>
        <taxon>Liparidae</taxon>
        <taxon>Liparis</taxon>
    </lineage>
</organism>
<dbReference type="AlphaFoldDB" id="A0A4Z2FE11"/>
<dbReference type="Proteomes" id="UP000314294">
    <property type="component" value="Unassembled WGS sequence"/>
</dbReference>
<evidence type="ECO:0000313" key="3">
    <source>
        <dbReference type="Proteomes" id="UP000314294"/>
    </source>
</evidence>
<evidence type="ECO:0000313" key="2">
    <source>
        <dbReference type="EMBL" id="TNN39221.1"/>
    </source>
</evidence>
<name>A0A4Z2FE11_9TELE</name>
<proteinExistence type="predicted"/>
<sequence length="126" mass="14095">MEERSDSMPSFSELPDAKVQLLQNWIQPHADLKSAQSAPHLAGVLLPERRRLLEEESDGVAELRSGLGPAALTRVDDLPAARKDRRNAEENMTGRTCDNAAVSERMRISVSPFHERPTSPWKETHV</sequence>
<gene>
    <name evidence="2" type="ORF">EYF80_050605</name>
</gene>
<reference evidence="2 3" key="1">
    <citation type="submission" date="2019-03" db="EMBL/GenBank/DDBJ databases">
        <title>First draft genome of Liparis tanakae, snailfish: a comprehensive survey of snailfish specific genes.</title>
        <authorList>
            <person name="Kim W."/>
            <person name="Song I."/>
            <person name="Jeong J.-H."/>
            <person name="Kim D."/>
            <person name="Kim S."/>
            <person name="Ryu S."/>
            <person name="Song J.Y."/>
            <person name="Lee S.K."/>
        </authorList>
    </citation>
    <scope>NUCLEOTIDE SEQUENCE [LARGE SCALE GENOMIC DNA]</scope>
    <source>
        <tissue evidence="2">Muscle</tissue>
    </source>
</reference>
<feature type="region of interest" description="Disordered" evidence="1">
    <location>
        <begin position="81"/>
        <end position="103"/>
    </location>
</feature>
<comment type="caution">
    <text evidence="2">The sequence shown here is derived from an EMBL/GenBank/DDBJ whole genome shotgun (WGS) entry which is preliminary data.</text>
</comment>
<protein>
    <submittedName>
        <fullName evidence="2">Uncharacterized protein</fullName>
    </submittedName>
</protein>
<evidence type="ECO:0000256" key="1">
    <source>
        <dbReference type="SAM" id="MobiDB-lite"/>
    </source>
</evidence>